<dbReference type="PANTHER" id="PTHR23131">
    <property type="entry name" value="ENDORIBONUCLEASE LACTB2"/>
    <property type="match status" value="1"/>
</dbReference>
<dbReference type="InterPro" id="IPR050662">
    <property type="entry name" value="Sec-metab_biosynth-thioest"/>
</dbReference>
<dbReference type="PANTHER" id="PTHR23131:SF4">
    <property type="entry name" value="METALLO-BETA-LACTAMASE SUPERFAMILY POTEIN"/>
    <property type="match status" value="1"/>
</dbReference>
<dbReference type="Gene3D" id="3.60.15.10">
    <property type="entry name" value="Ribonuclease Z/Hydroxyacylglutathione hydrolase-like"/>
    <property type="match status" value="1"/>
</dbReference>
<dbReference type="InterPro" id="IPR036866">
    <property type="entry name" value="RibonucZ/Hydroxyglut_hydro"/>
</dbReference>
<dbReference type="EMBL" id="BARV01008351">
    <property type="protein sequence ID" value="GAI03132.1"/>
    <property type="molecule type" value="Genomic_DNA"/>
</dbReference>
<evidence type="ECO:0000259" key="1">
    <source>
        <dbReference type="Pfam" id="PF00753"/>
    </source>
</evidence>
<dbReference type="InterPro" id="IPR036388">
    <property type="entry name" value="WH-like_DNA-bd_sf"/>
</dbReference>
<name>X1K7Y7_9ZZZZ</name>
<dbReference type="Gene3D" id="1.10.10.10">
    <property type="entry name" value="Winged helix-like DNA-binding domain superfamily/Winged helix DNA-binding domain"/>
    <property type="match status" value="1"/>
</dbReference>
<reference evidence="2" key="1">
    <citation type="journal article" date="2014" name="Front. Microbiol.">
        <title>High frequency of phylogenetically diverse reductive dehalogenase-homologous genes in deep subseafloor sedimentary metagenomes.</title>
        <authorList>
            <person name="Kawai M."/>
            <person name="Futagami T."/>
            <person name="Toyoda A."/>
            <person name="Takaki Y."/>
            <person name="Nishi S."/>
            <person name="Hori S."/>
            <person name="Arai W."/>
            <person name="Tsubouchi T."/>
            <person name="Morono Y."/>
            <person name="Uchiyama I."/>
            <person name="Ito T."/>
            <person name="Fujiyama A."/>
            <person name="Inagaki F."/>
            <person name="Takami H."/>
        </authorList>
    </citation>
    <scope>NUCLEOTIDE SEQUENCE</scope>
    <source>
        <strain evidence="2">Expedition CK06-06</strain>
    </source>
</reference>
<feature type="domain" description="Metallo-beta-lactamase" evidence="1">
    <location>
        <begin position="46"/>
        <end position="158"/>
    </location>
</feature>
<evidence type="ECO:0000313" key="2">
    <source>
        <dbReference type="EMBL" id="GAI03132.1"/>
    </source>
</evidence>
<organism evidence="2">
    <name type="scientific">marine sediment metagenome</name>
    <dbReference type="NCBI Taxonomy" id="412755"/>
    <lineage>
        <taxon>unclassified sequences</taxon>
        <taxon>metagenomes</taxon>
        <taxon>ecological metagenomes</taxon>
    </lineage>
</organism>
<gene>
    <name evidence="2" type="ORF">S06H3_16810</name>
</gene>
<comment type="caution">
    <text evidence="2">The sequence shown here is derived from an EMBL/GenBank/DDBJ whole genome shotgun (WGS) entry which is preliminary data.</text>
</comment>
<accession>X1K7Y7</accession>
<sequence length="252" mass="28897">HSGLVGTLATDTSKVYFSELEATIIGAEIEKAKERWQEYFVFLCWNGFPEDEMKKALEGHPGFRYSSKRRLDFCVLKEGDAVEIGDYSFRCIETPGHSPGHMCLYEANKKILVAGDHILFDITPNITCWPELKNALGAYLASLEKVYPLDVNLVLPGHRNIWNDHKRRIRELQEHHQNRLSEALSALEEGDKSAWEVAPYIAWDIDCSSWEQFPAVQKWFAVGETIAHLDYLEAVGEIRKKTKDHNILYSLE</sequence>
<proteinExistence type="predicted"/>
<dbReference type="SUPFAM" id="SSF56281">
    <property type="entry name" value="Metallo-hydrolase/oxidoreductase"/>
    <property type="match status" value="1"/>
</dbReference>
<dbReference type="Pfam" id="PF00753">
    <property type="entry name" value="Lactamase_B"/>
    <property type="match status" value="1"/>
</dbReference>
<dbReference type="AlphaFoldDB" id="X1K7Y7"/>
<protein>
    <recommendedName>
        <fullName evidence="1">Metallo-beta-lactamase domain-containing protein</fullName>
    </recommendedName>
</protein>
<feature type="non-terminal residue" evidence="2">
    <location>
        <position position="1"/>
    </location>
</feature>
<dbReference type="InterPro" id="IPR001279">
    <property type="entry name" value="Metallo-B-lactamas"/>
</dbReference>